<gene>
    <name evidence="1" type="ORF">Kpho01_18180</name>
</gene>
<protein>
    <submittedName>
        <fullName evidence="1">Uncharacterized protein</fullName>
    </submittedName>
</protein>
<accession>A0A9W6PF87</accession>
<evidence type="ECO:0000313" key="1">
    <source>
        <dbReference type="EMBL" id="GLW53807.1"/>
    </source>
</evidence>
<comment type="caution">
    <text evidence="1">The sequence shown here is derived from an EMBL/GenBank/DDBJ whole genome shotgun (WGS) entry which is preliminary data.</text>
</comment>
<name>A0A9W6PF87_9ACTN</name>
<dbReference type="AlphaFoldDB" id="A0A9W6PF87"/>
<dbReference type="EMBL" id="BSRX01000008">
    <property type="protein sequence ID" value="GLW53807.1"/>
    <property type="molecule type" value="Genomic_DNA"/>
</dbReference>
<dbReference type="RefSeq" id="WP_033252210.1">
    <property type="nucleotide sequence ID" value="NZ_BSRX01000008.1"/>
</dbReference>
<evidence type="ECO:0000313" key="2">
    <source>
        <dbReference type="Proteomes" id="UP001165143"/>
    </source>
</evidence>
<organism evidence="1 2">
    <name type="scientific">Kitasatospora phosalacinea</name>
    <dbReference type="NCBI Taxonomy" id="2065"/>
    <lineage>
        <taxon>Bacteria</taxon>
        <taxon>Bacillati</taxon>
        <taxon>Actinomycetota</taxon>
        <taxon>Actinomycetes</taxon>
        <taxon>Kitasatosporales</taxon>
        <taxon>Streptomycetaceae</taxon>
        <taxon>Kitasatospora</taxon>
    </lineage>
</organism>
<sequence>MPKNGTASYLRCYPEDRWEMMSHRRALEDLADRSGLPRPILYLDNGTRSTERGPRLEHLLADIAAGWVDTVLIPGAWVFALCPDTARATADRIRATGTRLVELPSPRARAALRAAA</sequence>
<dbReference type="Proteomes" id="UP001165143">
    <property type="component" value="Unassembled WGS sequence"/>
</dbReference>
<dbReference type="OrthoDB" id="3873778at2"/>
<proteinExistence type="predicted"/>
<reference evidence="1" key="1">
    <citation type="submission" date="2023-02" db="EMBL/GenBank/DDBJ databases">
        <title>Kitasatospora phosalacinea NBRC 14362.</title>
        <authorList>
            <person name="Ichikawa N."/>
            <person name="Sato H."/>
            <person name="Tonouchi N."/>
        </authorList>
    </citation>
    <scope>NUCLEOTIDE SEQUENCE</scope>
    <source>
        <strain evidence="1">NBRC 14362</strain>
    </source>
</reference>